<dbReference type="SMART" id="SM00646">
    <property type="entry name" value="Ami_3"/>
    <property type="match status" value="1"/>
</dbReference>
<keyword evidence="1" id="KW-0378">Hydrolase</keyword>
<organism evidence="3 4">
    <name type="scientific">Paenactinomyces guangxiensis</name>
    <dbReference type="NCBI Taxonomy" id="1490290"/>
    <lineage>
        <taxon>Bacteria</taxon>
        <taxon>Bacillati</taxon>
        <taxon>Bacillota</taxon>
        <taxon>Bacilli</taxon>
        <taxon>Bacillales</taxon>
        <taxon>Thermoactinomycetaceae</taxon>
        <taxon>Paenactinomyces</taxon>
    </lineage>
</organism>
<dbReference type="InterPro" id="IPR007730">
    <property type="entry name" value="SPOR-like_dom"/>
</dbReference>
<dbReference type="InterPro" id="IPR050695">
    <property type="entry name" value="N-acetylmuramoyl_amidase_3"/>
</dbReference>
<dbReference type="RefSeq" id="WP_181752057.1">
    <property type="nucleotide sequence ID" value="NZ_JACEIQ010000010.1"/>
</dbReference>
<dbReference type="SUPFAM" id="SSF110997">
    <property type="entry name" value="Sporulation related repeat"/>
    <property type="match status" value="1"/>
</dbReference>
<dbReference type="SUPFAM" id="SSF53187">
    <property type="entry name" value="Zn-dependent exopeptidases"/>
    <property type="match status" value="1"/>
</dbReference>
<sequence>MPTVVIDPGHGGNDAGAVNGSYQEKNFTLEISRKVRDYLLDHYKVNILMTRTTDQTVSLQQRTDFANSNHADYFCSIHINAGGGTGWESYIFNGTVPQATIRAQQIIHQTVMDVIGKKYGVRDRGKKRANFHVLRETEMSAILLENLFIDTSEDLKLLNNSTFIHDLAVSIGEGIAKALSLEKKTRTLYKVIAGSFKNRQNAEDRKSFLATKGIDSIIVKVSLNGEDWYRVQSGAFRERANAEARLEEVKWAGISDAYILEDETPQG</sequence>
<dbReference type="GO" id="GO:0008745">
    <property type="term" value="F:N-acetylmuramoyl-L-alanine amidase activity"/>
    <property type="evidence" value="ECO:0007669"/>
    <property type="project" value="InterPro"/>
</dbReference>
<dbReference type="PANTHER" id="PTHR30404:SF0">
    <property type="entry name" value="N-ACETYLMURAMOYL-L-ALANINE AMIDASE AMIC"/>
    <property type="match status" value="1"/>
</dbReference>
<dbReference type="InterPro" id="IPR002508">
    <property type="entry name" value="MurNAc-LAA_cat"/>
</dbReference>
<dbReference type="GO" id="GO:0009253">
    <property type="term" value="P:peptidoglycan catabolic process"/>
    <property type="evidence" value="ECO:0007669"/>
    <property type="project" value="InterPro"/>
</dbReference>
<accession>A0A7W1WRN2</accession>
<keyword evidence="4" id="KW-1185">Reference proteome</keyword>
<evidence type="ECO:0000256" key="1">
    <source>
        <dbReference type="ARBA" id="ARBA00022801"/>
    </source>
</evidence>
<evidence type="ECO:0000313" key="3">
    <source>
        <dbReference type="EMBL" id="MBA4494813.1"/>
    </source>
</evidence>
<protein>
    <submittedName>
        <fullName evidence="3">N-acetylmuramoyl-L-alanine amidase</fullName>
    </submittedName>
</protein>
<dbReference type="PANTHER" id="PTHR30404">
    <property type="entry name" value="N-ACETYLMURAMOYL-L-ALANINE AMIDASE"/>
    <property type="match status" value="1"/>
</dbReference>
<evidence type="ECO:0000259" key="2">
    <source>
        <dbReference type="PROSITE" id="PS51724"/>
    </source>
</evidence>
<name>A0A7W1WRN2_9BACL</name>
<dbReference type="CDD" id="cd02696">
    <property type="entry name" value="MurNAc-LAA"/>
    <property type="match status" value="1"/>
</dbReference>
<dbReference type="Gene3D" id="3.30.70.1070">
    <property type="entry name" value="Sporulation related repeat"/>
    <property type="match status" value="1"/>
</dbReference>
<dbReference type="GO" id="GO:0042834">
    <property type="term" value="F:peptidoglycan binding"/>
    <property type="evidence" value="ECO:0007669"/>
    <property type="project" value="InterPro"/>
</dbReference>
<dbReference type="EMBL" id="JACEIQ010000010">
    <property type="protein sequence ID" value="MBA4494813.1"/>
    <property type="molecule type" value="Genomic_DNA"/>
</dbReference>
<dbReference type="InterPro" id="IPR036680">
    <property type="entry name" value="SPOR-like_sf"/>
</dbReference>
<comment type="caution">
    <text evidence="3">The sequence shown here is derived from an EMBL/GenBank/DDBJ whole genome shotgun (WGS) entry which is preliminary data.</text>
</comment>
<gene>
    <name evidence="3" type="ORF">H1191_10895</name>
</gene>
<dbReference type="Pfam" id="PF05036">
    <property type="entry name" value="SPOR"/>
    <property type="match status" value="1"/>
</dbReference>
<evidence type="ECO:0000313" key="4">
    <source>
        <dbReference type="Proteomes" id="UP000535491"/>
    </source>
</evidence>
<dbReference type="Proteomes" id="UP000535491">
    <property type="component" value="Unassembled WGS sequence"/>
</dbReference>
<dbReference type="Pfam" id="PF01520">
    <property type="entry name" value="Amidase_3"/>
    <property type="match status" value="1"/>
</dbReference>
<dbReference type="GO" id="GO:0030288">
    <property type="term" value="C:outer membrane-bounded periplasmic space"/>
    <property type="evidence" value="ECO:0007669"/>
    <property type="project" value="TreeGrafter"/>
</dbReference>
<proteinExistence type="predicted"/>
<reference evidence="3 4" key="1">
    <citation type="submission" date="2020-07" db="EMBL/GenBank/DDBJ databases">
        <authorList>
            <person name="Feng H."/>
        </authorList>
    </citation>
    <scope>NUCLEOTIDE SEQUENCE [LARGE SCALE GENOMIC DNA]</scope>
    <source>
        <strain evidence="4">s-10</strain>
    </source>
</reference>
<feature type="domain" description="SPOR" evidence="2">
    <location>
        <begin position="183"/>
        <end position="262"/>
    </location>
</feature>
<dbReference type="PROSITE" id="PS51724">
    <property type="entry name" value="SPOR"/>
    <property type="match status" value="1"/>
</dbReference>
<dbReference type="Gene3D" id="3.40.630.40">
    <property type="entry name" value="Zn-dependent exopeptidases"/>
    <property type="match status" value="1"/>
</dbReference>
<dbReference type="AlphaFoldDB" id="A0A7W1WRN2"/>